<dbReference type="SUPFAM" id="SSF51905">
    <property type="entry name" value="FAD/NAD(P)-binding domain"/>
    <property type="match status" value="1"/>
</dbReference>
<dbReference type="EMBL" id="CP130612">
    <property type="protein sequence ID" value="WKW10979.1"/>
    <property type="molecule type" value="Genomic_DNA"/>
</dbReference>
<evidence type="ECO:0000256" key="7">
    <source>
        <dbReference type="ARBA" id="ARBA00023027"/>
    </source>
</evidence>
<evidence type="ECO:0000259" key="11">
    <source>
        <dbReference type="Pfam" id="PF07992"/>
    </source>
</evidence>
<accession>A0AA49Q3R4</accession>
<evidence type="ECO:0000259" key="12">
    <source>
        <dbReference type="Pfam" id="PF22366"/>
    </source>
</evidence>
<dbReference type="InterPro" id="IPR045024">
    <property type="entry name" value="NDH-2"/>
</dbReference>
<keyword evidence="3" id="KW-0285">Flavoprotein</keyword>
<evidence type="ECO:0000313" key="15">
    <source>
        <dbReference type="Proteomes" id="UP001229955"/>
    </source>
</evidence>
<evidence type="ECO:0000313" key="14">
    <source>
        <dbReference type="EMBL" id="WKW13888.1"/>
    </source>
</evidence>
<dbReference type="PANTHER" id="PTHR43706">
    <property type="entry name" value="NADH DEHYDROGENASE"/>
    <property type="match status" value="1"/>
</dbReference>
<name>A0AA49Q3R4_9BACT</name>
<dbReference type="Pfam" id="PF22366">
    <property type="entry name" value="NDH2_C"/>
    <property type="match status" value="1"/>
</dbReference>
<keyword evidence="4" id="KW-0274">FAD</keyword>
<evidence type="ECO:0000256" key="10">
    <source>
        <dbReference type="SAM" id="Phobius"/>
    </source>
</evidence>
<organism evidence="13">
    <name type="scientific">Pseudogemmatithrix spongiicola</name>
    <dbReference type="NCBI Taxonomy" id="3062599"/>
    <lineage>
        <taxon>Bacteria</taxon>
        <taxon>Pseudomonadati</taxon>
        <taxon>Gemmatimonadota</taxon>
        <taxon>Gemmatimonadia</taxon>
        <taxon>Gemmatimonadales</taxon>
        <taxon>Gemmatimonadaceae</taxon>
        <taxon>Pseudogemmatithrix</taxon>
    </lineage>
</organism>
<accession>A0AA49Q609</accession>
<keyword evidence="15" id="KW-1185">Reference proteome</keyword>
<comment type="catalytic activity">
    <reaction evidence="8">
        <text>a quinone + NADH + H(+) = a quinol + NAD(+)</text>
        <dbReference type="Rhea" id="RHEA:46160"/>
        <dbReference type="ChEBI" id="CHEBI:15378"/>
        <dbReference type="ChEBI" id="CHEBI:24646"/>
        <dbReference type="ChEBI" id="CHEBI:57540"/>
        <dbReference type="ChEBI" id="CHEBI:57945"/>
        <dbReference type="ChEBI" id="CHEBI:132124"/>
        <dbReference type="EC" id="1.6.5.9"/>
    </reaction>
</comment>
<evidence type="ECO:0000256" key="1">
    <source>
        <dbReference type="ARBA" id="ARBA00005272"/>
    </source>
</evidence>
<evidence type="ECO:0000313" key="13">
    <source>
        <dbReference type="EMBL" id="WKW10979.1"/>
    </source>
</evidence>
<keyword evidence="6" id="KW-0560">Oxidoreductase</keyword>
<dbReference type="InterPro" id="IPR023753">
    <property type="entry name" value="FAD/NAD-binding_dom"/>
</dbReference>
<keyword evidence="10" id="KW-0472">Membrane</keyword>
<sequence>MNAAKPKARVVIIGGGFGGLNAARALAKRRDVEVLLIDRTNHHLFQPLLYQVATTSLAPSDITAPIRWVLREQKNVTTLLGTVEKIERRNRSIRVVGEPEPVHYDYLIVAPGTRHSYFGNDGWERWAPGLKSVEDARRIRKRFLLAFERAEWEEDEAARKALLTFVIVGGGPTGVELAGVLPEMCRVAFRPDFRRIDTSMVKVILLEGGPRILPAFPERLSQRACRDLERLGVEVRVNTMVTDITEQGVRVGEEFIPTQSVFWAAGNAASPLVKTLDVPLDRSGRVLVEPDLSLPGDGRVFVVGDVAAVKQPDGRWVPGVAPAANQMGKWAAGNILRQLDGESSRPFRYFNKGDLATIGRHKAVASFFDGKLQFRGYIAWFLWLFVHIAYLVGFRNRISVLLQWAYNYIFFERGVRLITETEDASMSRHPATQGRTGEYHARASDSVAGGG</sequence>
<dbReference type="Proteomes" id="UP001229955">
    <property type="component" value="Chromosome"/>
</dbReference>
<evidence type="ECO:0000256" key="4">
    <source>
        <dbReference type="ARBA" id="ARBA00022827"/>
    </source>
</evidence>
<evidence type="ECO:0000256" key="8">
    <source>
        <dbReference type="ARBA" id="ARBA00047599"/>
    </source>
</evidence>
<evidence type="ECO:0000256" key="9">
    <source>
        <dbReference type="SAM" id="MobiDB-lite"/>
    </source>
</evidence>
<dbReference type="InterPro" id="IPR036188">
    <property type="entry name" value="FAD/NAD-bd_sf"/>
</dbReference>
<dbReference type="KEGG" id="pspc:Strain318_000212"/>
<keyword evidence="7" id="KW-0520">NAD</keyword>
<dbReference type="Pfam" id="PF07992">
    <property type="entry name" value="Pyr_redox_2"/>
    <property type="match status" value="1"/>
</dbReference>
<comment type="similarity">
    <text evidence="1">Belongs to the NADH dehydrogenase family.</text>
</comment>
<dbReference type="PRINTS" id="PR00368">
    <property type="entry name" value="FADPNR"/>
</dbReference>
<feature type="domain" description="External alternative NADH-ubiquinone oxidoreductase-like C-terminal" evidence="12">
    <location>
        <begin position="352"/>
        <end position="410"/>
    </location>
</feature>
<feature type="region of interest" description="Disordered" evidence="9">
    <location>
        <begin position="426"/>
        <end position="451"/>
    </location>
</feature>
<protein>
    <recommendedName>
        <fullName evidence="2">NADH:ubiquinone reductase (non-electrogenic)</fullName>
        <ecNumber evidence="2">1.6.5.9</ecNumber>
    </recommendedName>
</protein>
<dbReference type="PANTHER" id="PTHR43706:SF47">
    <property type="entry name" value="EXTERNAL NADH-UBIQUINONE OXIDOREDUCTASE 1, MITOCHONDRIAL-RELATED"/>
    <property type="match status" value="1"/>
</dbReference>
<feature type="transmembrane region" description="Helical" evidence="10">
    <location>
        <begin position="377"/>
        <end position="394"/>
    </location>
</feature>
<keyword evidence="5" id="KW-0809">Transit peptide</keyword>
<evidence type="ECO:0000256" key="6">
    <source>
        <dbReference type="ARBA" id="ARBA00023002"/>
    </source>
</evidence>
<dbReference type="EMBL" id="CP130613">
    <property type="protein sequence ID" value="WKW13888.1"/>
    <property type="molecule type" value="Genomic_DNA"/>
</dbReference>
<dbReference type="RefSeq" id="WP_367886689.1">
    <property type="nucleotide sequence ID" value="NZ_CP130612.1"/>
</dbReference>
<gene>
    <name evidence="13" type="ORF">Strain138_000212</name>
    <name evidence="14" type="ORF">Strain318_000212</name>
</gene>
<evidence type="ECO:0000256" key="2">
    <source>
        <dbReference type="ARBA" id="ARBA00012637"/>
    </source>
</evidence>
<dbReference type="Gene3D" id="3.50.50.100">
    <property type="match status" value="1"/>
</dbReference>
<dbReference type="InterPro" id="IPR054585">
    <property type="entry name" value="NDH2-like_C"/>
</dbReference>
<dbReference type="EC" id="1.6.5.9" evidence="2"/>
<proteinExistence type="inferred from homology"/>
<dbReference type="PRINTS" id="PR00411">
    <property type="entry name" value="PNDRDTASEI"/>
</dbReference>
<dbReference type="GO" id="GO:0050136">
    <property type="term" value="F:NADH dehydrogenase (quinone) (non-electrogenic) activity"/>
    <property type="evidence" value="ECO:0007669"/>
    <property type="project" value="UniProtKB-EC"/>
</dbReference>
<dbReference type="AlphaFoldDB" id="A0AA49Q3R4"/>
<keyword evidence="10" id="KW-1133">Transmembrane helix</keyword>
<reference evidence="13" key="1">
    <citation type="submission" date="2023-07" db="EMBL/GenBank/DDBJ databases">
        <authorList>
            <person name="Haufschild T."/>
            <person name="Kallscheuer N."/>
            <person name="Hammer J."/>
            <person name="Kohn T."/>
            <person name="Kabuu M."/>
            <person name="Jogler M."/>
            <person name="Wohfarth N."/>
            <person name="Heuer A."/>
            <person name="Rohde M."/>
            <person name="van Teeseling M.C.F."/>
            <person name="Jogler C."/>
        </authorList>
    </citation>
    <scope>NUCLEOTIDE SEQUENCE</scope>
    <source>
        <strain evidence="13">Strain 138</strain>
        <strain evidence="14">Strain 318</strain>
    </source>
</reference>
<evidence type="ECO:0000256" key="3">
    <source>
        <dbReference type="ARBA" id="ARBA00022630"/>
    </source>
</evidence>
<keyword evidence="10" id="KW-0812">Transmembrane</keyword>
<feature type="domain" description="FAD/NAD(P)-binding" evidence="11">
    <location>
        <begin position="9"/>
        <end position="328"/>
    </location>
</feature>
<evidence type="ECO:0000256" key="5">
    <source>
        <dbReference type="ARBA" id="ARBA00022946"/>
    </source>
</evidence>